<keyword evidence="1" id="KW-0812">Transmembrane</keyword>
<dbReference type="EMBL" id="JBHSNM010000001">
    <property type="protein sequence ID" value="MFC5569118.1"/>
    <property type="molecule type" value="Genomic_DNA"/>
</dbReference>
<gene>
    <name evidence="2" type="ORF">ACFPN1_03425</name>
</gene>
<evidence type="ECO:0000313" key="2">
    <source>
        <dbReference type="EMBL" id="MFC5569118.1"/>
    </source>
</evidence>
<sequence>MDHGSLRRSALRYIAKLPRAAWLLVALAATWMAAPHVREFVAGFLDGAVR</sequence>
<comment type="caution">
    <text evidence="2">The sequence shown here is derived from an EMBL/GenBank/DDBJ whole genome shotgun (WGS) entry which is preliminary data.</text>
</comment>
<feature type="transmembrane region" description="Helical" evidence="1">
    <location>
        <begin position="20"/>
        <end position="37"/>
    </location>
</feature>
<evidence type="ECO:0000313" key="3">
    <source>
        <dbReference type="Proteomes" id="UP001596036"/>
    </source>
</evidence>
<accession>A0ABW0SJA9</accession>
<name>A0ABW0SJA9_9GAMM</name>
<keyword evidence="1" id="KW-0472">Membrane</keyword>
<evidence type="ECO:0000256" key="1">
    <source>
        <dbReference type="SAM" id="Phobius"/>
    </source>
</evidence>
<reference evidence="3" key="1">
    <citation type="journal article" date="2019" name="Int. J. Syst. Evol. Microbiol.">
        <title>The Global Catalogue of Microorganisms (GCM) 10K type strain sequencing project: providing services to taxonomists for standard genome sequencing and annotation.</title>
        <authorList>
            <consortium name="The Broad Institute Genomics Platform"/>
            <consortium name="The Broad Institute Genome Sequencing Center for Infectious Disease"/>
            <person name="Wu L."/>
            <person name="Ma J."/>
        </authorList>
    </citation>
    <scope>NUCLEOTIDE SEQUENCE [LARGE SCALE GENOMIC DNA]</scope>
    <source>
        <strain evidence="3">KACC 11407</strain>
    </source>
</reference>
<keyword evidence="3" id="KW-1185">Reference proteome</keyword>
<proteinExistence type="predicted"/>
<protein>
    <submittedName>
        <fullName evidence="2">Uncharacterized protein</fullName>
    </submittedName>
</protein>
<dbReference type="Proteomes" id="UP001596036">
    <property type="component" value="Unassembled WGS sequence"/>
</dbReference>
<dbReference type="RefSeq" id="WP_386753006.1">
    <property type="nucleotide sequence ID" value="NZ_JBHSNM010000001.1"/>
</dbReference>
<organism evidence="2 3">
    <name type="scientific">Lysobacter yangpyeongensis</name>
    <dbReference type="NCBI Taxonomy" id="346182"/>
    <lineage>
        <taxon>Bacteria</taxon>
        <taxon>Pseudomonadati</taxon>
        <taxon>Pseudomonadota</taxon>
        <taxon>Gammaproteobacteria</taxon>
        <taxon>Lysobacterales</taxon>
        <taxon>Lysobacteraceae</taxon>
        <taxon>Lysobacter</taxon>
    </lineage>
</organism>
<keyword evidence="1" id="KW-1133">Transmembrane helix</keyword>